<feature type="compositionally biased region" description="Polar residues" evidence="6">
    <location>
        <begin position="110"/>
        <end position="120"/>
    </location>
</feature>
<evidence type="ECO:0000256" key="1">
    <source>
        <dbReference type="ARBA" id="ARBA00004370"/>
    </source>
</evidence>
<evidence type="ECO:0000256" key="3">
    <source>
        <dbReference type="ARBA" id="ARBA00022989"/>
    </source>
</evidence>
<feature type="compositionally biased region" description="Low complexity" evidence="6">
    <location>
        <begin position="310"/>
        <end position="338"/>
    </location>
</feature>
<accession>A0ABM1Y0V5</accession>
<dbReference type="InterPro" id="IPR029071">
    <property type="entry name" value="Ubiquitin-like_domsf"/>
</dbReference>
<name>A0ABM1Y0V5_AEDAL</name>
<feature type="compositionally biased region" description="Low complexity" evidence="6">
    <location>
        <begin position="271"/>
        <end position="289"/>
    </location>
</feature>
<keyword evidence="2 7" id="KW-0812">Transmembrane</keyword>
<keyword evidence="10" id="KW-1185">Reference proteome</keyword>
<keyword evidence="3 7" id="KW-1133">Transmembrane helix</keyword>
<evidence type="ECO:0000256" key="4">
    <source>
        <dbReference type="ARBA" id="ARBA00023136"/>
    </source>
</evidence>
<evidence type="ECO:0000256" key="2">
    <source>
        <dbReference type="ARBA" id="ARBA00022692"/>
    </source>
</evidence>
<reference evidence="9" key="2">
    <citation type="submission" date="2025-05" db="UniProtKB">
        <authorList>
            <consortium name="EnsemblMetazoa"/>
        </authorList>
    </citation>
    <scope>IDENTIFICATION</scope>
    <source>
        <strain evidence="9">Foshan</strain>
    </source>
</reference>
<comment type="subcellular location">
    <subcellularLocation>
        <location evidence="1">Membrane</location>
    </subcellularLocation>
</comment>
<dbReference type="EnsemblMetazoa" id="AALFPA23_004672.R5739">
    <property type="protein sequence ID" value="AALFPA23_004672.P5739"/>
    <property type="gene ID" value="AALFPA23_004672"/>
</dbReference>
<dbReference type="InterPro" id="IPR039751">
    <property type="entry name" value="HERPUD1/2"/>
</dbReference>
<evidence type="ECO:0000313" key="9">
    <source>
        <dbReference type="EnsemblMetazoa" id="AALFPA23_004672.P5739"/>
    </source>
</evidence>
<dbReference type="Proteomes" id="UP000069940">
    <property type="component" value="Unassembled WGS sequence"/>
</dbReference>
<organism evidence="9 10">
    <name type="scientific">Aedes albopictus</name>
    <name type="common">Asian tiger mosquito</name>
    <name type="synonym">Stegomyia albopicta</name>
    <dbReference type="NCBI Taxonomy" id="7160"/>
    <lineage>
        <taxon>Eukaryota</taxon>
        <taxon>Metazoa</taxon>
        <taxon>Ecdysozoa</taxon>
        <taxon>Arthropoda</taxon>
        <taxon>Hexapoda</taxon>
        <taxon>Insecta</taxon>
        <taxon>Pterygota</taxon>
        <taxon>Neoptera</taxon>
        <taxon>Endopterygota</taxon>
        <taxon>Diptera</taxon>
        <taxon>Nematocera</taxon>
        <taxon>Culicoidea</taxon>
        <taxon>Culicidae</taxon>
        <taxon>Culicinae</taxon>
        <taxon>Aedini</taxon>
        <taxon>Aedes</taxon>
        <taxon>Stegomyia</taxon>
    </lineage>
</organism>
<feature type="compositionally biased region" description="Low complexity" evidence="6">
    <location>
        <begin position="92"/>
        <end position="109"/>
    </location>
</feature>
<keyword evidence="4 7" id="KW-0472">Membrane</keyword>
<reference evidence="10" key="1">
    <citation type="journal article" date="2015" name="Proc. Natl. Acad. Sci. U.S.A.">
        <title>Genome sequence of the Asian Tiger mosquito, Aedes albopictus, reveals insights into its biology, genetics, and evolution.</title>
        <authorList>
            <person name="Chen X.G."/>
            <person name="Jiang X."/>
            <person name="Gu J."/>
            <person name="Xu M."/>
            <person name="Wu Y."/>
            <person name="Deng Y."/>
            <person name="Zhang C."/>
            <person name="Bonizzoni M."/>
            <person name="Dermauw W."/>
            <person name="Vontas J."/>
            <person name="Armbruster P."/>
            <person name="Huang X."/>
            <person name="Yang Y."/>
            <person name="Zhang H."/>
            <person name="He W."/>
            <person name="Peng H."/>
            <person name="Liu Y."/>
            <person name="Wu K."/>
            <person name="Chen J."/>
            <person name="Lirakis M."/>
            <person name="Topalis P."/>
            <person name="Van Leeuwen T."/>
            <person name="Hall A.B."/>
            <person name="Jiang X."/>
            <person name="Thorpe C."/>
            <person name="Mueller R.L."/>
            <person name="Sun C."/>
            <person name="Waterhouse R.M."/>
            <person name="Yan G."/>
            <person name="Tu Z.J."/>
            <person name="Fang X."/>
            <person name="James A.A."/>
        </authorList>
    </citation>
    <scope>NUCLEOTIDE SEQUENCE [LARGE SCALE GENOMIC DNA]</scope>
    <source>
        <strain evidence="10">Foshan</strain>
    </source>
</reference>
<keyword evidence="5" id="KW-0834">Unfolded protein response</keyword>
<feature type="compositionally biased region" description="Polar residues" evidence="6">
    <location>
        <begin position="518"/>
        <end position="539"/>
    </location>
</feature>
<evidence type="ECO:0000256" key="5">
    <source>
        <dbReference type="ARBA" id="ARBA00023230"/>
    </source>
</evidence>
<feature type="region of interest" description="Disordered" evidence="6">
    <location>
        <begin position="85"/>
        <end position="168"/>
    </location>
</feature>
<protein>
    <recommendedName>
        <fullName evidence="8">Ubiquitin-like domain-containing protein</fullName>
    </recommendedName>
</protein>
<dbReference type="InterPro" id="IPR000626">
    <property type="entry name" value="Ubiquitin-like_dom"/>
</dbReference>
<dbReference type="CDD" id="cd01790">
    <property type="entry name" value="Ubl_HERP"/>
    <property type="match status" value="1"/>
</dbReference>
<dbReference type="Pfam" id="PF00240">
    <property type="entry name" value="ubiquitin"/>
    <property type="match status" value="1"/>
</dbReference>
<feature type="region of interest" description="Disordered" evidence="6">
    <location>
        <begin position="471"/>
        <end position="553"/>
    </location>
</feature>
<dbReference type="PROSITE" id="PS50053">
    <property type="entry name" value="UBIQUITIN_2"/>
    <property type="match status" value="1"/>
</dbReference>
<dbReference type="SUPFAM" id="SSF54236">
    <property type="entry name" value="Ubiquitin-like"/>
    <property type="match status" value="1"/>
</dbReference>
<feature type="region of interest" description="Disordered" evidence="6">
    <location>
        <begin position="271"/>
        <end position="338"/>
    </location>
</feature>
<feature type="domain" description="Ubiquitin-like" evidence="8">
    <location>
        <begin position="3"/>
        <end position="86"/>
    </location>
</feature>
<feature type="transmembrane region" description="Helical" evidence="7">
    <location>
        <begin position="395"/>
        <end position="413"/>
    </location>
</feature>
<dbReference type="Gene3D" id="3.10.20.90">
    <property type="entry name" value="Phosphatidylinositol 3-kinase Catalytic Subunit, Chain A, domain 1"/>
    <property type="match status" value="1"/>
</dbReference>
<feature type="transmembrane region" description="Helical" evidence="7">
    <location>
        <begin position="419"/>
        <end position="436"/>
    </location>
</feature>
<sequence>MDITLIVKASNQQFDDQTIKCEPSWTIRRLKGHLTEVYPGKPSTDEQKLIYSGQLLGDSVVLKDILRHYDGQQAHTVHLVFTPKNNRHRDFNSGGTTASTSSNGSGSTTMPPKSNTESGATSTTELQSSTSSRVESTRSPEAFGQPDGLRQRVTGGGQNGSTVPTTMPTYPIPPASADYIMGQQLAMQNWMQQAYMQYLNQYMNVISNGQNPQALYASAPTNAANPIIPQSSPQTNVALPANQPSQNPVLAQTLPNLAYYPYLSTMSSSPMPSASSIPAPITSSGTIPTSPSPATPGVTPGPSSQPTIPSPVSSPAASAAGPSPSGPSSSSSAPTTATASAATVQADATAQAAAVPAAAAPVAAGDGAAAAAAAPARRFPNIVVEEQENRDWLDIFFSMCRVGILMTVVYLYSSPMRCIAVLFVGVMLYLYQIGFFRNDRPDRMEFARRLVVQQINMAHIIRQRAEQARGRAAAAAPAPPAAANPAVAEATANAQAQTPTAASTSTAATAQTDETDGSKTTQTTNDDAPAQQGETSTELTGEEVAAPDPATANVPSEAHRVNITDVAAFLRTMVLSFFASIIPDTPAA</sequence>
<dbReference type="RefSeq" id="XP_019543670.2">
    <property type="nucleotide sequence ID" value="XM_019688125.3"/>
</dbReference>
<feature type="compositionally biased region" description="Low complexity" evidence="6">
    <location>
        <begin position="121"/>
        <end position="139"/>
    </location>
</feature>
<dbReference type="PANTHER" id="PTHR12943">
    <property type="entry name" value="HOMOCYSTEINE-RESPONSIVE ENDOPLASMIC RETICULUM-RESIDENT UNIQUITIN-LIKE DOMAIN HERPUD PROTEIN FAMILY MEMBER"/>
    <property type="match status" value="1"/>
</dbReference>
<feature type="compositionally biased region" description="Low complexity" evidence="6">
    <location>
        <begin position="483"/>
        <end position="512"/>
    </location>
</feature>
<evidence type="ECO:0000259" key="8">
    <source>
        <dbReference type="PROSITE" id="PS50053"/>
    </source>
</evidence>
<dbReference type="GeneID" id="109414307"/>
<evidence type="ECO:0000313" key="10">
    <source>
        <dbReference type="Proteomes" id="UP000069940"/>
    </source>
</evidence>
<dbReference type="PANTHER" id="PTHR12943:SF27">
    <property type="entry name" value="HOMOCYSTEINE-INDUCED ENDOPLASMIC RETICULUM PROTEIN, ISOFORM A"/>
    <property type="match status" value="1"/>
</dbReference>
<dbReference type="SMART" id="SM00213">
    <property type="entry name" value="UBQ"/>
    <property type="match status" value="1"/>
</dbReference>
<evidence type="ECO:0000256" key="7">
    <source>
        <dbReference type="SAM" id="Phobius"/>
    </source>
</evidence>
<evidence type="ECO:0000256" key="6">
    <source>
        <dbReference type="SAM" id="MobiDB-lite"/>
    </source>
</evidence>
<proteinExistence type="predicted"/>